<feature type="domain" description="Glycogen debranching enzyme bacterial and archaeal type N-terminal" evidence="2">
    <location>
        <begin position="20"/>
        <end position="241"/>
    </location>
</feature>
<dbReference type="InterPro" id="IPR032790">
    <property type="entry name" value="GDE_C"/>
</dbReference>
<dbReference type="Pfam" id="PF12439">
    <property type="entry name" value="GDE_N"/>
    <property type="match status" value="1"/>
</dbReference>
<dbReference type="PANTHER" id="PTHR10569:SF2">
    <property type="entry name" value="GLYCOGEN DEBRANCHING ENZYME"/>
    <property type="match status" value="1"/>
</dbReference>
<organism evidence="3 4">
    <name type="scientific">Alloprevotella rava</name>
    <dbReference type="NCBI Taxonomy" id="671218"/>
    <lineage>
        <taxon>Bacteria</taxon>
        <taxon>Pseudomonadati</taxon>
        <taxon>Bacteroidota</taxon>
        <taxon>Bacteroidia</taxon>
        <taxon>Bacteroidales</taxon>
        <taxon>Prevotellaceae</taxon>
        <taxon>Alloprevotella</taxon>
    </lineage>
</organism>
<dbReference type="PANTHER" id="PTHR10569">
    <property type="entry name" value="GLYCOGEN DEBRANCHING ENZYME"/>
    <property type="match status" value="1"/>
</dbReference>
<dbReference type="InterPro" id="IPR012341">
    <property type="entry name" value="6hp_glycosidase-like_sf"/>
</dbReference>
<gene>
    <name evidence="3" type="ORF">FHS60_001902</name>
</gene>
<dbReference type="Proteomes" id="UP000541425">
    <property type="component" value="Unassembled WGS sequence"/>
</dbReference>
<dbReference type="SUPFAM" id="SSF48208">
    <property type="entry name" value="Six-hairpin glycosidases"/>
    <property type="match status" value="1"/>
</dbReference>
<sequence length="657" mass="75912">MSYLQFDKTQMTNLQDSLFKEFLITSRSGAYCSTTLVGCNIRKYHGLLVVPVPELDEENHVILSALDETIIQHGAEFNLGLHKYQGENYSPKGHKYITKFEWVKVPTWTYRIGGVVLKKEISYGVHNSRLYIRYTLVEAHSPTTLRLRPFLAFRNVHEWTHANGTADKSYKLIENGIKMCLYKGYPELNMQLTTDKAEFHYDPNWYMGLEYPKERERGYNSLEDLLVPGYFEMPIKTGESIVFSASVKEPEEPSKLSAMMDKEIAPRLPLDSFYHCLVHAAHQFKFQKDGESYLLAGYHWFKSRARDTFIGLTGLTLAIGETEEFESYMTTAQKAIYDYINKRPISVQIYEMDKPDVLLWAIRTVQNYALYTSSKQCYEKYGSLLKDMLDFIWSGKHPNLFLHENGLLYSNGKEEAITWMNSVANGKPIVARSGYIVEFNALWYNALKFIEELLLEAGTEEEKDLANRLHRMAEKVAISFKNTFLNEYGYLLDYVDGNMMDWSVRPNQLIAIALEYSPLNIKERKTVLDVCTKELVTPKGIRSLSPKSGGYNPMYIGKQTQRDYAYHQGTAWPWLTGFYLNAYLKVYKMSGVNYIERQLIGFEEELFYHCVGTIPELFDGNPRFSGRGAISFAMNVSGILTALHLVEKFRIMEEEDY</sequence>
<proteinExistence type="predicted"/>
<feature type="domain" description="Glycogen debranching enzyme C-terminal" evidence="1">
    <location>
        <begin position="288"/>
        <end position="640"/>
    </location>
</feature>
<dbReference type="EMBL" id="JACICA010000012">
    <property type="protein sequence ID" value="MBB3703413.1"/>
    <property type="molecule type" value="Genomic_DNA"/>
</dbReference>
<name>A0A7W5UFR5_9BACT</name>
<protein>
    <submittedName>
        <fullName evidence="3">Putative glycogen debranching enzyme</fullName>
    </submittedName>
</protein>
<evidence type="ECO:0000313" key="3">
    <source>
        <dbReference type="EMBL" id="MBB3703413.1"/>
    </source>
</evidence>
<accession>A0A7W5UFR5</accession>
<dbReference type="InterPro" id="IPR024742">
    <property type="entry name" value="Glycogen_debranch_N"/>
</dbReference>
<evidence type="ECO:0000313" key="4">
    <source>
        <dbReference type="Proteomes" id="UP000541425"/>
    </source>
</evidence>
<dbReference type="GO" id="GO:0004134">
    <property type="term" value="F:4-alpha-glucanotransferase activity"/>
    <property type="evidence" value="ECO:0007669"/>
    <property type="project" value="InterPro"/>
</dbReference>
<dbReference type="Pfam" id="PF06202">
    <property type="entry name" value="GDE_C"/>
    <property type="match status" value="1"/>
</dbReference>
<dbReference type="InterPro" id="IPR008928">
    <property type="entry name" value="6-hairpin_glycosidase_sf"/>
</dbReference>
<evidence type="ECO:0000259" key="1">
    <source>
        <dbReference type="Pfam" id="PF06202"/>
    </source>
</evidence>
<dbReference type="RefSeq" id="WP_183697754.1">
    <property type="nucleotide sequence ID" value="NZ_JACICA010000012.1"/>
</dbReference>
<dbReference type="InterPro" id="IPR010401">
    <property type="entry name" value="AGL/Gdb1"/>
</dbReference>
<dbReference type="GO" id="GO:0004135">
    <property type="term" value="F:amylo-alpha-1,6-glucosidase activity"/>
    <property type="evidence" value="ECO:0007669"/>
    <property type="project" value="InterPro"/>
</dbReference>
<dbReference type="Gene3D" id="1.50.10.10">
    <property type="match status" value="1"/>
</dbReference>
<dbReference type="AlphaFoldDB" id="A0A7W5UFR5"/>
<dbReference type="GO" id="GO:0005980">
    <property type="term" value="P:glycogen catabolic process"/>
    <property type="evidence" value="ECO:0007669"/>
    <property type="project" value="InterPro"/>
</dbReference>
<evidence type="ECO:0000259" key="2">
    <source>
        <dbReference type="Pfam" id="PF12439"/>
    </source>
</evidence>
<comment type="caution">
    <text evidence="3">The sequence shown here is derived from an EMBL/GenBank/DDBJ whole genome shotgun (WGS) entry which is preliminary data.</text>
</comment>
<reference evidence="3 4" key="1">
    <citation type="submission" date="2020-08" db="EMBL/GenBank/DDBJ databases">
        <title>Genomic Encyclopedia of Type Strains, Phase IV (KMG-IV): sequencing the most valuable type-strain genomes for metagenomic binning, comparative biology and taxonomic classification.</title>
        <authorList>
            <person name="Goeker M."/>
        </authorList>
    </citation>
    <scope>NUCLEOTIDE SEQUENCE [LARGE SCALE GENOMIC DNA]</scope>
    <source>
        <strain evidence="3 4">DSM 22548</strain>
    </source>
</reference>